<proteinExistence type="predicted"/>
<evidence type="ECO:0000313" key="6">
    <source>
        <dbReference type="Proteomes" id="UP000001520"/>
    </source>
</evidence>
<dbReference type="HOGENOM" id="CLU_050982_0_1_0"/>
<name>D3PCZ6_DEFDS</name>
<dbReference type="Pfam" id="PF07885">
    <property type="entry name" value="Ion_trans_2"/>
    <property type="match status" value="1"/>
</dbReference>
<evidence type="ECO:0000256" key="1">
    <source>
        <dbReference type="ARBA" id="ARBA00004651"/>
    </source>
</evidence>
<dbReference type="PANTHER" id="PTHR43833:SF9">
    <property type="entry name" value="POTASSIUM CHANNEL PROTEIN YUGO-RELATED"/>
    <property type="match status" value="1"/>
</dbReference>
<dbReference type="InterPro" id="IPR006037">
    <property type="entry name" value="RCK_C"/>
</dbReference>
<keyword evidence="5" id="KW-0406">Ion transport</keyword>
<dbReference type="InterPro" id="IPR036291">
    <property type="entry name" value="NAD(P)-bd_dom_sf"/>
</dbReference>
<dbReference type="eggNOG" id="COG3273">
    <property type="taxonomic scope" value="Bacteria"/>
</dbReference>
<dbReference type="SUPFAM" id="SSF116726">
    <property type="entry name" value="TrkA C-terminal domain-like"/>
    <property type="match status" value="1"/>
</dbReference>
<dbReference type="Proteomes" id="UP000001520">
    <property type="component" value="Chromosome"/>
</dbReference>
<feature type="transmembrane region" description="Helical" evidence="2">
    <location>
        <begin position="6"/>
        <end position="27"/>
    </location>
</feature>
<reference evidence="5 6" key="1">
    <citation type="journal article" date="2010" name="DNA Res.">
        <title>Bacterial lifestyle in a deep-sea hydrothermal vent chimney revealed by the genome sequence of the thermophilic bacterium Deferribacter desulfuricans SSM1.</title>
        <authorList>
            <person name="Takaki Y."/>
            <person name="Shimamura S."/>
            <person name="Nakagawa S."/>
            <person name="Fukuhara Y."/>
            <person name="Horikawa H."/>
            <person name="Ankai A."/>
            <person name="Harada T."/>
            <person name="Hosoyama A."/>
            <person name="Oguchi A."/>
            <person name="Fukui S."/>
            <person name="Fujita N."/>
            <person name="Takami H."/>
            <person name="Takai K."/>
        </authorList>
    </citation>
    <scope>NUCLEOTIDE SEQUENCE [LARGE SCALE GENOMIC DNA]</scope>
    <source>
        <strain evidence="6">DSM 14783 / JCM 11476 / NBRC 101012 / SSM1</strain>
    </source>
</reference>
<dbReference type="STRING" id="639282.DEFDS_0999"/>
<dbReference type="InterPro" id="IPR036721">
    <property type="entry name" value="RCK_C_sf"/>
</dbReference>
<evidence type="ECO:0000259" key="4">
    <source>
        <dbReference type="PROSITE" id="PS51202"/>
    </source>
</evidence>
<keyword evidence="2" id="KW-0812">Transmembrane</keyword>
<feature type="transmembrane region" description="Helical" evidence="2">
    <location>
        <begin position="34"/>
        <end position="51"/>
    </location>
</feature>
<dbReference type="Gene3D" id="3.30.70.1450">
    <property type="entry name" value="Regulator of K+ conductance, C-terminal domain"/>
    <property type="match status" value="1"/>
</dbReference>
<sequence>MLKYKVRNILIGFVVLLLIVAVGTLGYESIEKAGFLNSLFMTIITISTVGYEEVFPLSEAGKYFTIFLILTGTGTLAYIGTQVFDLIIAGEIGRTFGRRRMDKKISKLNDHYIICGYGRMGKIIASQLKEKGIPFVVIEKDEKYINEFDEKDYYYIIGDATKEDTLVKANILYAKGIISVVESDAENVYITLTAKGFNQDIKVFTKAMDDEASSKMFWAGADNVISPFTTGALQIANAIVKPNVTEFLELALGKNDYNIEVEELAICQNSKLKGKTILESNLRKFGIIVIAIKKSDGSFIYSPSAEEVLNDNDVLICLGRRDDFDELKKYLRS</sequence>
<evidence type="ECO:0000259" key="3">
    <source>
        <dbReference type="PROSITE" id="PS51201"/>
    </source>
</evidence>
<dbReference type="InterPro" id="IPR003148">
    <property type="entry name" value="RCK_N"/>
</dbReference>
<keyword evidence="2" id="KW-0472">Membrane</keyword>
<dbReference type="PROSITE" id="PS51202">
    <property type="entry name" value="RCK_C"/>
    <property type="match status" value="1"/>
</dbReference>
<dbReference type="Pfam" id="PF02254">
    <property type="entry name" value="TrkA_N"/>
    <property type="match status" value="1"/>
</dbReference>
<dbReference type="GO" id="GO:0005886">
    <property type="term" value="C:plasma membrane"/>
    <property type="evidence" value="ECO:0007669"/>
    <property type="project" value="UniProtKB-SubCell"/>
</dbReference>
<organism evidence="5 6">
    <name type="scientific">Deferribacter desulfuricans (strain DSM 14783 / JCM 11476 / NBRC 101012 / SSM1)</name>
    <dbReference type="NCBI Taxonomy" id="639282"/>
    <lineage>
        <taxon>Bacteria</taxon>
        <taxon>Pseudomonadati</taxon>
        <taxon>Deferribacterota</taxon>
        <taxon>Deferribacteres</taxon>
        <taxon>Deferribacterales</taxon>
        <taxon>Deferribacteraceae</taxon>
        <taxon>Deferribacter</taxon>
    </lineage>
</organism>
<keyword evidence="5" id="KW-0813">Transport</keyword>
<dbReference type="EMBL" id="AP011529">
    <property type="protein sequence ID" value="BAI80469.1"/>
    <property type="molecule type" value="Genomic_DNA"/>
</dbReference>
<dbReference type="Gene3D" id="3.40.50.720">
    <property type="entry name" value="NAD(P)-binding Rossmann-like Domain"/>
    <property type="match status" value="1"/>
</dbReference>
<evidence type="ECO:0000256" key="2">
    <source>
        <dbReference type="SAM" id="Phobius"/>
    </source>
</evidence>
<feature type="domain" description="RCK N-terminal" evidence="3">
    <location>
        <begin position="109"/>
        <end position="226"/>
    </location>
</feature>
<dbReference type="SUPFAM" id="SSF51735">
    <property type="entry name" value="NAD(P)-binding Rossmann-fold domains"/>
    <property type="match status" value="1"/>
</dbReference>
<feature type="transmembrane region" description="Helical" evidence="2">
    <location>
        <begin position="63"/>
        <end position="90"/>
    </location>
</feature>
<dbReference type="PROSITE" id="PS51201">
    <property type="entry name" value="RCK_N"/>
    <property type="match status" value="1"/>
</dbReference>
<dbReference type="GO" id="GO:0008324">
    <property type="term" value="F:monoatomic cation transmembrane transporter activity"/>
    <property type="evidence" value="ECO:0007669"/>
    <property type="project" value="InterPro"/>
</dbReference>
<dbReference type="SUPFAM" id="SSF81324">
    <property type="entry name" value="Voltage-gated potassium channels"/>
    <property type="match status" value="1"/>
</dbReference>
<dbReference type="InterPro" id="IPR013099">
    <property type="entry name" value="K_chnl_dom"/>
</dbReference>
<protein>
    <submittedName>
        <fullName evidence="5">Potassium channel protein</fullName>
    </submittedName>
</protein>
<comment type="subcellular location">
    <subcellularLocation>
        <location evidence="1">Cell membrane</location>
        <topology evidence="1">Multi-pass membrane protein</topology>
    </subcellularLocation>
</comment>
<accession>D3PCZ6</accession>
<feature type="domain" description="RCK C-terminal" evidence="4">
    <location>
        <begin position="245"/>
        <end position="333"/>
    </location>
</feature>
<evidence type="ECO:0000313" key="5">
    <source>
        <dbReference type="EMBL" id="BAI80469.1"/>
    </source>
</evidence>
<keyword evidence="2" id="KW-1133">Transmembrane helix</keyword>
<keyword evidence="5" id="KW-0407">Ion channel</keyword>
<dbReference type="GO" id="GO:0006813">
    <property type="term" value="P:potassium ion transport"/>
    <property type="evidence" value="ECO:0007669"/>
    <property type="project" value="InterPro"/>
</dbReference>
<dbReference type="PANTHER" id="PTHR43833">
    <property type="entry name" value="POTASSIUM CHANNEL PROTEIN 2-RELATED-RELATED"/>
    <property type="match status" value="1"/>
</dbReference>
<dbReference type="Pfam" id="PF02080">
    <property type="entry name" value="TrkA_C"/>
    <property type="match status" value="1"/>
</dbReference>
<dbReference type="KEGG" id="ddf:DEFDS_0999"/>
<dbReference type="Gene3D" id="1.10.287.70">
    <property type="match status" value="1"/>
</dbReference>
<keyword evidence="6" id="KW-1185">Reference proteome</keyword>
<dbReference type="eggNOG" id="COG1226">
    <property type="taxonomic scope" value="Bacteria"/>
</dbReference>
<dbReference type="RefSeq" id="WP_013007716.1">
    <property type="nucleotide sequence ID" value="NC_013939.1"/>
</dbReference>
<gene>
    <name evidence="5" type="ordered locus">DEFDS_0999</name>
</gene>
<dbReference type="OrthoDB" id="9785285at2"/>
<dbReference type="InterPro" id="IPR050721">
    <property type="entry name" value="Trk_Ktr_HKT_K-transport"/>
</dbReference>
<dbReference type="AlphaFoldDB" id="D3PCZ6"/>